<sequence length="329" mass="37865">MATARKRQVSLVDTKYYHCISRCVRRAFLCGNDTITGKSYEHRRQWVEDKLLALAKVFCIDVCAYAVMSNHTHIVLYVDDKKAKRLNDKAILIRWHKLFKGTLLTQKFLQGDKLDKGQQFILNRTIADYRERLADISWFMRVLNEDIARKANKEDNCTGRFWEGRFKSQALLDEAALAACMAYVDLNPIRAKMANTPEGSDHTSVQKRLDAVKNNAAKEAKQPKQLARFAGSPRKHMPKGLPFELKSYLELVELTGRCMREDKRGHIAQNTLPILERLNIAPENWLKLTTQFTRVFKGAVGRPNKLDGYYAHLEVKRRTGISHCEKLLA</sequence>
<dbReference type="RefSeq" id="WP_171627207.1">
    <property type="nucleotide sequence ID" value="NZ_JABBPG010000008.1"/>
</dbReference>
<dbReference type="Gene3D" id="3.30.70.1290">
    <property type="entry name" value="Transposase IS200-like"/>
    <property type="match status" value="1"/>
</dbReference>
<organism evidence="1 2">
    <name type="scientific">Pseudoalteromonas caenipelagi</name>
    <dbReference type="NCBI Taxonomy" id="2726988"/>
    <lineage>
        <taxon>Bacteria</taxon>
        <taxon>Pseudomonadati</taxon>
        <taxon>Pseudomonadota</taxon>
        <taxon>Gammaproteobacteria</taxon>
        <taxon>Alteromonadales</taxon>
        <taxon>Pseudoalteromonadaceae</taxon>
        <taxon>Pseudoalteromonas</taxon>
    </lineage>
</organism>
<dbReference type="SUPFAM" id="SSF143422">
    <property type="entry name" value="Transposase IS200-like"/>
    <property type="match status" value="1"/>
</dbReference>
<reference evidence="1 2" key="1">
    <citation type="submission" date="2020-04" db="EMBL/GenBank/DDBJ databases">
        <title>Pseudoalteromonas caenipelagi sp. nov., isolated from a tidal flat.</title>
        <authorList>
            <person name="Park S."/>
            <person name="Yoon J.-H."/>
        </authorList>
    </citation>
    <scope>NUCLEOTIDE SEQUENCE [LARGE SCALE GENOMIC DNA]</scope>
    <source>
        <strain evidence="1 2">JBTF-M23</strain>
    </source>
</reference>
<name>A0A849VKK7_9GAMM</name>
<protein>
    <submittedName>
        <fullName evidence="1">Transposase</fullName>
    </submittedName>
</protein>
<dbReference type="GO" id="GO:0003677">
    <property type="term" value="F:DNA binding"/>
    <property type="evidence" value="ECO:0007669"/>
    <property type="project" value="InterPro"/>
</dbReference>
<keyword evidence="2" id="KW-1185">Reference proteome</keyword>
<dbReference type="AlphaFoldDB" id="A0A849VKK7"/>
<evidence type="ECO:0000313" key="2">
    <source>
        <dbReference type="Proteomes" id="UP000586305"/>
    </source>
</evidence>
<dbReference type="PANTHER" id="PTHR34322:SF2">
    <property type="entry name" value="TRANSPOSASE IS200-LIKE DOMAIN-CONTAINING PROTEIN"/>
    <property type="match status" value="1"/>
</dbReference>
<dbReference type="Proteomes" id="UP000586305">
    <property type="component" value="Unassembled WGS sequence"/>
</dbReference>
<dbReference type="PANTHER" id="PTHR34322">
    <property type="entry name" value="TRANSPOSASE, Y1_TNP DOMAIN-CONTAINING"/>
    <property type="match status" value="1"/>
</dbReference>
<dbReference type="GO" id="GO:0004803">
    <property type="term" value="F:transposase activity"/>
    <property type="evidence" value="ECO:0007669"/>
    <property type="project" value="InterPro"/>
</dbReference>
<evidence type="ECO:0000313" key="1">
    <source>
        <dbReference type="EMBL" id="NOU52147.1"/>
    </source>
</evidence>
<proteinExistence type="predicted"/>
<gene>
    <name evidence="1" type="ORF">HG263_16580</name>
</gene>
<dbReference type="InterPro" id="IPR036515">
    <property type="entry name" value="Transposase_17_sf"/>
</dbReference>
<comment type="caution">
    <text evidence="1">The sequence shown here is derived from an EMBL/GenBank/DDBJ whole genome shotgun (WGS) entry which is preliminary data.</text>
</comment>
<dbReference type="GO" id="GO:0006313">
    <property type="term" value="P:DNA transposition"/>
    <property type="evidence" value="ECO:0007669"/>
    <property type="project" value="InterPro"/>
</dbReference>
<dbReference type="EMBL" id="JABBPG010000008">
    <property type="protein sequence ID" value="NOU52147.1"/>
    <property type="molecule type" value="Genomic_DNA"/>
</dbReference>
<accession>A0A849VKK7</accession>